<dbReference type="PANTHER" id="PTHR33908:SF11">
    <property type="entry name" value="MEMBRANE PROTEIN"/>
    <property type="match status" value="1"/>
</dbReference>
<comment type="subcellular location">
    <subcellularLocation>
        <location evidence="1">Cell membrane</location>
        <topology evidence="1">Multi-pass membrane protein</topology>
    </subcellularLocation>
</comment>
<feature type="transmembrane region" description="Helical" evidence="8">
    <location>
        <begin position="293"/>
        <end position="313"/>
    </location>
</feature>
<feature type="transmembrane region" description="Helical" evidence="8">
    <location>
        <begin position="21"/>
        <end position="38"/>
    </location>
</feature>
<keyword evidence="10" id="KW-1185">Reference proteome</keyword>
<evidence type="ECO:0000256" key="2">
    <source>
        <dbReference type="ARBA" id="ARBA00022475"/>
    </source>
</evidence>
<dbReference type="InterPro" id="IPR050297">
    <property type="entry name" value="LipidA_mod_glycosyltrf_83"/>
</dbReference>
<evidence type="ECO:0000256" key="4">
    <source>
        <dbReference type="ARBA" id="ARBA00022679"/>
    </source>
</evidence>
<keyword evidence="6 8" id="KW-1133">Transmembrane helix</keyword>
<evidence type="ECO:0000313" key="9">
    <source>
        <dbReference type="EMBL" id="SMF07445.1"/>
    </source>
</evidence>
<feature type="transmembrane region" description="Helical" evidence="8">
    <location>
        <begin position="93"/>
        <end position="110"/>
    </location>
</feature>
<dbReference type="RefSeq" id="WP_132316630.1">
    <property type="nucleotide sequence ID" value="NZ_FWZT01000004.1"/>
</dbReference>
<feature type="transmembrane region" description="Helical" evidence="8">
    <location>
        <begin position="172"/>
        <end position="200"/>
    </location>
</feature>
<dbReference type="GO" id="GO:0016763">
    <property type="term" value="F:pentosyltransferase activity"/>
    <property type="evidence" value="ECO:0007669"/>
    <property type="project" value="TreeGrafter"/>
</dbReference>
<dbReference type="EMBL" id="FWZT01000004">
    <property type="protein sequence ID" value="SMF07445.1"/>
    <property type="molecule type" value="Genomic_DNA"/>
</dbReference>
<feature type="transmembrane region" description="Helical" evidence="8">
    <location>
        <begin position="267"/>
        <end position="286"/>
    </location>
</feature>
<dbReference type="GO" id="GO:0009103">
    <property type="term" value="P:lipopolysaccharide biosynthetic process"/>
    <property type="evidence" value="ECO:0007669"/>
    <property type="project" value="UniProtKB-ARBA"/>
</dbReference>
<dbReference type="AlphaFoldDB" id="A0A1Y6BK07"/>
<keyword evidence="2" id="KW-1003">Cell membrane</keyword>
<evidence type="ECO:0000256" key="3">
    <source>
        <dbReference type="ARBA" id="ARBA00022676"/>
    </source>
</evidence>
<proteinExistence type="predicted"/>
<reference evidence="10" key="1">
    <citation type="submission" date="2017-04" db="EMBL/GenBank/DDBJ databases">
        <authorList>
            <person name="Varghese N."/>
            <person name="Submissions S."/>
        </authorList>
    </citation>
    <scope>NUCLEOTIDE SEQUENCE [LARGE SCALE GENOMIC DNA]</scope>
    <source>
        <strain evidence="10">RKEM611</strain>
    </source>
</reference>
<gene>
    <name evidence="9" type="ORF">SAMN06296036_104218</name>
</gene>
<feature type="transmembrane region" description="Helical" evidence="8">
    <location>
        <begin position="212"/>
        <end position="230"/>
    </location>
</feature>
<name>A0A1Y6BK07_9BACT</name>
<keyword evidence="5 8" id="KW-0812">Transmembrane</keyword>
<keyword evidence="3 9" id="KW-0328">Glycosyltransferase</keyword>
<dbReference type="PANTHER" id="PTHR33908">
    <property type="entry name" value="MANNOSYLTRANSFERASE YKCB-RELATED"/>
    <property type="match status" value="1"/>
</dbReference>
<organism evidence="9 10">
    <name type="scientific">Pseudobacteriovorax antillogorgiicola</name>
    <dbReference type="NCBI Taxonomy" id="1513793"/>
    <lineage>
        <taxon>Bacteria</taxon>
        <taxon>Pseudomonadati</taxon>
        <taxon>Bdellovibrionota</taxon>
        <taxon>Oligoflexia</taxon>
        <taxon>Oligoflexales</taxon>
        <taxon>Pseudobacteriovoracaceae</taxon>
        <taxon>Pseudobacteriovorax</taxon>
    </lineage>
</organism>
<dbReference type="GO" id="GO:0005886">
    <property type="term" value="C:plasma membrane"/>
    <property type="evidence" value="ECO:0007669"/>
    <property type="project" value="UniProtKB-SubCell"/>
</dbReference>
<dbReference type="Proteomes" id="UP000192907">
    <property type="component" value="Unassembled WGS sequence"/>
</dbReference>
<evidence type="ECO:0000256" key="7">
    <source>
        <dbReference type="ARBA" id="ARBA00023136"/>
    </source>
</evidence>
<feature type="transmembrane region" description="Helical" evidence="8">
    <location>
        <begin position="350"/>
        <end position="368"/>
    </location>
</feature>
<sequence length="523" mass="60480">MKHSDGTPFQNQVWDERIRRYGFFGITLLGFFLVYTSFPRDIWIDEHWTYEMLLYPSYKEMLGRLATDFHPALYTLCLRAWCHFGVSLESMRLFSVFIAFLTVWVAYRFWCWRKSPIASFIAAILLLSNPLFLRFSQELRGYGMLILASTMSLAITLYLLEDLANRRLQILLGFALAAAVSAKLVGIFLLPCLAVFIVLVKPMQFRDACKGLMIPFFVCLSVFFYWYVFFLELPFREINDWWMPPMSYELIAGTIAYYFGAAPFPDYGFPTWVPSIATVLFCLTLFCPRQGRVGVSLLVACVIYVLGIAVYSALFQQIFWYRSFLPILPLVIAGVIQSTIELKSYRLQRYLLVCYILLAALWIGRAVHPLGSEPVEESKTISSYIENHESSESVVIFFPGYIVGPVRFHANENIKPKMFPLWSYSKNEIQKFIAELPKVGKIFLVIRADLTFDTESYRELMGQLKINFEGIPITRLTILSHDIFFTETYPTLKAIESIEKKNIIERTIITKQPSYSIINGQLR</sequence>
<protein>
    <submittedName>
        <fullName evidence="9">Dolichyl-phosphate-mannose-protein mannosyltransferase</fullName>
    </submittedName>
</protein>
<keyword evidence="7 8" id="KW-0472">Membrane</keyword>
<dbReference type="STRING" id="1513793.SAMN06296036_104218"/>
<accession>A0A1Y6BK07</accession>
<evidence type="ECO:0000256" key="1">
    <source>
        <dbReference type="ARBA" id="ARBA00004651"/>
    </source>
</evidence>
<keyword evidence="4 9" id="KW-0808">Transferase</keyword>
<evidence type="ECO:0000256" key="6">
    <source>
        <dbReference type="ARBA" id="ARBA00022989"/>
    </source>
</evidence>
<dbReference type="OrthoDB" id="581718at2"/>
<evidence type="ECO:0000313" key="10">
    <source>
        <dbReference type="Proteomes" id="UP000192907"/>
    </source>
</evidence>
<feature type="transmembrane region" description="Helical" evidence="8">
    <location>
        <begin position="319"/>
        <end position="338"/>
    </location>
</feature>
<evidence type="ECO:0000256" key="5">
    <source>
        <dbReference type="ARBA" id="ARBA00022692"/>
    </source>
</evidence>
<evidence type="ECO:0000256" key="8">
    <source>
        <dbReference type="SAM" id="Phobius"/>
    </source>
</evidence>
<feature type="transmembrane region" description="Helical" evidence="8">
    <location>
        <begin position="141"/>
        <end position="160"/>
    </location>
</feature>